<organism evidence="2 3">
    <name type="scientific">Goodfellowiella coeruleoviolacea</name>
    <dbReference type="NCBI Taxonomy" id="334858"/>
    <lineage>
        <taxon>Bacteria</taxon>
        <taxon>Bacillati</taxon>
        <taxon>Actinomycetota</taxon>
        <taxon>Actinomycetes</taxon>
        <taxon>Pseudonocardiales</taxon>
        <taxon>Pseudonocardiaceae</taxon>
        <taxon>Goodfellowiella</taxon>
    </lineage>
</organism>
<sequence length="51" mass="5267">MSKDLIWIALMALAGFLIGGAYSMWKTAKPLAVLLGVGALLAGAGAVAWMF</sequence>
<evidence type="ECO:0000256" key="1">
    <source>
        <dbReference type="SAM" id="Phobius"/>
    </source>
</evidence>
<proteinExistence type="predicted"/>
<gene>
    <name evidence="2" type="ORF">LX83_003186</name>
</gene>
<keyword evidence="1" id="KW-0812">Transmembrane</keyword>
<comment type="caution">
    <text evidence="2">The sequence shown here is derived from an EMBL/GenBank/DDBJ whole genome shotgun (WGS) entry which is preliminary data.</text>
</comment>
<feature type="transmembrane region" description="Helical" evidence="1">
    <location>
        <begin position="6"/>
        <end position="25"/>
    </location>
</feature>
<dbReference type="Proteomes" id="UP001206128">
    <property type="component" value="Unassembled WGS sequence"/>
</dbReference>
<feature type="transmembrane region" description="Helical" evidence="1">
    <location>
        <begin position="32"/>
        <end position="50"/>
    </location>
</feature>
<dbReference type="EMBL" id="JAMTCK010000007">
    <property type="protein sequence ID" value="MCP2166318.1"/>
    <property type="molecule type" value="Genomic_DNA"/>
</dbReference>
<accession>A0AAE3GHN9</accession>
<keyword evidence="3" id="KW-1185">Reference proteome</keyword>
<protein>
    <submittedName>
        <fullName evidence="2">Uncharacterized protein</fullName>
    </submittedName>
</protein>
<reference evidence="2" key="1">
    <citation type="submission" date="2022-06" db="EMBL/GenBank/DDBJ databases">
        <title>Genomic Encyclopedia of Archaeal and Bacterial Type Strains, Phase II (KMG-II): from individual species to whole genera.</title>
        <authorList>
            <person name="Goeker M."/>
        </authorList>
    </citation>
    <scope>NUCLEOTIDE SEQUENCE</scope>
    <source>
        <strain evidence="2">DSM 43935</strain>
    </source>
</reference>
<dbReference type="RefSeq" id="WP_253772096.1">
    <property type="nucleotide sequence ID" value="NZ_JAMTCK010000007.1"/>
</dbReference>
<name>A0AAE3GHN9_9PSEU</name>
<dbReference type="AlphaFoldDB" id="A0AAE3GHN9"/>
<keyword evidence="1" id="KW-0472">Membrane</keyword>
<evidence type="ECO:0000313" key="3">
    <source>
        <dbReference type="Proteomes" id="UP001206128"/>
    </source>
</evidence>
<evidence type="ECO:0000313" key="2">
    <source>
        <dbReference type="EMBL" id="MCP2166318.1"/>
    </source>
</evidence>
<keyword evidence="1" id="KW-1133">Transmembrane helix</keyword>